<sequence length="99" mass="10814">MSVDKDTVRKVARLARIAEPEERLEPLAKEISGILGWIEQLNEVDIEGVEAMASAVDMAMPFREDVLQDGPTGGGQPDNVVANAPKTEDHFFVVPKVVE</sequence>
<dbReference type="RefSeq" id="WP_369314335.1">
    <property type="nucleotide sequence ID" value="NZ_JBEHZE010000001.1"/>
</dbReference>
<evidence type="ECO:0000313" key="3">
    <source>
        <dbReference type="EMBL" id="MEX6634350.1"/>
    </source>
</evidence>
<keyword evidence="1" id="KW-0067">ATP-binding</keyword>
<evidence type="ECO:0000313" key="4">
    <source>
        <dbReference type="Proteomes" id="UP001560685"/>
    </source>
</evidence>
<comment type="catalytic activity">
    <reaction evidence="1">
        <text>L-glutamyl-tRNA(Gln) + L-glutamine + ATP + H2O = L-glutaminyl-tRNA(Gln) + L-glutamate + ADP + phosphate + H(+)</text>
        <dbReference type="Rhea" id="RHEA:17521"/>
        <dbReference type="Rhea" id="RHEA-COMP:9681"/>
        <dbReference type="Rhea" id="RHEA-COMP:9684"/>
        <dbReference type="ChEBI" id="CHEBI:15377"/>
        <dbReference type="ChEBI" id="CHEBI:15378"/>
        <dbReference type="ChEBI" id="CHEBI:29985"/>
        <dbReference type="ChEBI" id="CHEBI:30616"/>
        <dbReference type="ChEBI" id="CHEBI:43474"/>
        <dbReference type="ChEBI" id="CHEBI:58359"/>
        <dbReference type="ChEBI" id="CHEBI:78520"/>
        <dbReference type="ChEBI" id="CHEBI:78521"/>
        <dbReference type="ChEBI" id="CHEBI:456216"/>
    </reaction>
</comment>
<proteinExistence type="inferred from homology"/>
<dbReference type="Gene3D" id="1.10.20.60">
    <property type="entry name" value="Glu-tRNAGln amidotransferase C subunit, N-terminal domain"/>
    <property type="match status" value="1"/>
</dbReference>
<dbReference type="PANTHER" id="PTHR15004">
    <property type="entry name" value="GLUTAMYL-TRNA(GLN) AMIDOTRANSFERASE SUBUNIT C, MITOCHONDRIAL"/>
    <property type="match status" value="1"/>
</dbReference>
<keyword evidence="1" id="KW-0547">Nucleotide-binding</keyword>
<keyword evidence="1" id="KW-0648">Protein biosynthesis</keyword>
<accession>A0ABV3Z6B3</accession>
<dbReference type="PANTHER" id="PTHR15004:SF0">
    <property type="entry name" value="GLUTAMYL-TRNA(GLN) AMIDOTRANSFERASE SUBUNIT C, MITOCHONDRIAL"/>
    <property type="match status" value="1"/>
</dbReference>
<reference evidence="3 4" key="1">
    <citation type="submission" date="2024-05" db="EMBL/GenBank/DDBJ databases">
        <title>Three bacterial strains, DH-69, EH-24, and ECK-19 isolated from coastal sediments.</title>
        <authorList>
            <person name="Ye Y.-Q."/>
            <person name="Du Z.-J."/>
        </authorList>
    </citation>
    <scope>NUCLEOTIDE SEQUENCE [LARGE SCALE GENOMIC DNA]</scope>
    <source>
        <strain evidence="3 4">ECK-19</strain>
    </source>
</reference>
<dbReference type="HAMAP" id="MF_00122">
    <property type="entry name" value="GatC"/>
    <property type="match status" value="1"/>
</dbReference>
<dbReference type="EMBL" id="JBEHZE010000001">
    <property type="protein sequence ID" value="MEX6634350.1"/>
    <property type="molecule type" value="Genomic_DNA"/>
</dbReference>
<keyword evidence="4" id="KW-1185">Reference proteome</keyword>
<protein>
    <recommendedName>
        <fullName evidence="1">Aspartyl/glutamyl-tRNA(Asn/Gln) amidotransferase subunit C</fullName>
        <shortName evidence="1">Asp/Glu-ADT subunit C</shortName>
        <ecNumber evidence="1">6.3.5.-</ecNumber>
    </recommendedName>
</protein>
<keyword evidence="1" id="KW-0436">Ligase</keyword>
<dbReference type="Pfam" id="PF02686">
    <property type="entry name" value="GatC"/>
    <property type="match status" value="1"/>
</dbReference>
<dbReference type="Proteomes" id="UP001560685">
    <property type="component" value="Unassembled WGS sequence"/>
</dbReference>
<comment type="function">
    <text evidence="1">Allows the formation of correctly charged Asn-tRNA(Asn) or Gln-tRNA(Gln) through the transamidation of misacylated Asp-tRNA(Asn) or Glu-tRNA(Gln) in organisms which lack either or both of asparaginyl-tRNA or glutaminyl-tRNA synthetases. The reaction takes place in the presence of glutamine and ATP through an activated phospho-Asp-tRNA(Asn) or phospho-Glu-tRNA(Gln).</text>
</comment>
<organism evidence="3 4">
    <name type="scientific">Hyphococcus lacteus</name>
    <dbReference type="NCBI Taxonomy" id="3143536"/>
    <lineage>
        <taxon>Bacteria</taxon>
        <taxon>Pseudomonadati</taxon>
        <taxon>Pseudomonadota</taxon>
        <taxon>Alphaproteobacteria</taxon>
        <taxon>Parvularculales</taxon>
        <taxon>Parvularculaceae</taxon>
        <taxon>Hyphococcus</taxon>
    </lineage>
</organism>
<dbReference type="SUPFAM" id="SSF141000">
    <property type="entry name" value="Glu-tRNAGln amidotransferase C subunit"/>
    <property type="match status" value="1"/>
</dbReference>
<dbReference type="NCBIfam" id="TIGR00135">
    <property type="entry name" value="gatC"/>
    <property type="match status" value="1"/>
</dbReference>
<comment type="catalytic activity">
    <reaction evidence="1">
        <text>L-aspartyl-tRNA(Asn) + L-glutamine + ATP + H2O = L-asparaginyl-tRNA(Asn) + L-glutamate + ADP + phosphate + 2 H(+)</text>
        <dbReference type="Rhea" id="RHEA:14513"/>
        <dbReference type="Rhea" id="RHEA-COMP:9674"/>
        <dbReference type="Rhea" id="RHEA-COMP:9677"/>
        <dbReference type="ChEBI" id="CHEBI:15377"/>
        <dbReference type="ChEBI" id="CHEBI:15378"/>
        <dbReference type="ChEBI" id="CHEBI:29985"/>
        <dbReference type="ChEBI" id="CHEBI:30616"/>
        <dbReference type="ChEBI" id="CHEBI:43474"/>
        <dbReference type="ChEBI" id="CHEBI:58359"/>
        <dbReference type="ChEBI" id="CHEBI:78515"/>
        <dbReference type="ChEBI" id="CHEBI:78516"/>
        <dbReference type="ChEBI" id="CHEBI:456216"/>
    </reaction>
</comment>
<evidence type="ECO:0000256" key="1">
    <source>
        <dbReference type="HAMAP-Rule" id="MF_00122"/>
    </source>
</evidence>
<comment type="subunit">
    <text evidence="1">Heterotrimer of A, B and C subunits.</text>
</comment>
<dbReference type="InterPro" id="IPR003837">
    <property type="entry name" value="GatC"/>
</dbReference>
<comment type="caution">
    <text evidence="3">The sequence shown here is derived from an EMBL/GenBank/DDBJ whole genome shotgun (WGS) entry which is preliminary data.</text>
</comment>
<name>A0ABV3Z6B3_9PROT</name>
<comment type="similarity">
    <text evidence="1">Belongs to the GatC family.</text>
</comment>
<dbReference type="EC" id="6.3.5.-" evidence="1"/>
<feature type="region of interest" description="Disordered" evidence="2">
    <location>
        <begin position="65"/>
        <end position="85"/>
    </location>
</feature>
<dbReference type="InterPro" id="IPR036113">
    <property type="entry name" value="Asp/Glu-ADT_sf_sub_c"/>
</dbReference>
<evidence type="ECO:0000256" key="2">
    <source>
        <dbReference type="SAM" id="MobiDB-lite"/>
    </source>
</evidence>
<gene>
    <name evidence="1 3" type="primary">gatC</name>
    <name evidence="3" type="ORF">ABFZ84_12415</name>
</gene>